<keyword evidence="3 6" id="KW-0597">Phosphoprotein</keyword>
<dbReference type="Gene3D" id="1.20.120.160">
    <property type="entry name" value="HPT domain"/>
    <property type="match status" value="1"/>
</dbReference>
<dbReference type="InterPro" id="IPR001789">
    <property type="entry name" value="Sig_transdc_resp-reg_receiver"/>
</dbReference>
<dbReference type="CDD" id="cd00088">
    <property type="entry name" value="HPT"/>
    <property type="match status" value="1"/>
</dbReference>
<feature type="domain" description="HPt" evidence="10">
    <location>
        <begin position="634"/>
        <end position="727"/>
    </location>
</feature>
<dbReference type="Gene3D" id="1.10.287.130">
    <property type="match status" value="1"/>
</dbReference>
<dbReference type="SUPFAM" id="SSF55874">
    <property type="entry name" value="ATPase domain of HSP90 chaperone/DNA topoisomerase II/histidine kinase"/>
    <property type="match status" value="1"/>
</dbReference>
<keyword evidence="7" id="KW-0472">Membrane</keyword>
<dbReference type="Pfam" id="PF00512">
    <property type="entry name" value="HisKA"/>
    <property type="match status" value="1"/>
</dbReference>
<dbReference type="GeneID" id="68839810"/>
<dbReference type="PROSITE" id="PS50894">
    <property type="entry name" value="HPT"/>
    <property type="match status" value="1"/>
</dbReference>
<dbReference type="SUPFAM" id="SSF47226">
    <property type="entry name" value="Histidine-containing phosphotransfer domain, HPT domain"/>
    <property type="match status" value="1"/>
</dbReference>
<evidence type="ECO:0000313" key="11">
    <source>
        <dbReference type="EMBL" id="AOZ48716.1"/>
    </source>
</evidence>
<evidence type="ECO:0000256" key="3">
    <source>
        <dbReference type="ARBA" id="ARBA00022553"/>
    </source>
</evidence>
<keyword evidence="7" id="KW-0812">Transmembrane</keyword>
<dbReference type="Pfam" id="PF00072">
    <property type="entry name" value="Response_reg"/>
    <property type="match status" value="1"/>
</dbReference>
<dbReference type="SUPFAM" id="SSF52172">
    <property type="entry name" value="CheY-like"/>
    <property type="match status" value="1"/>
</dbReference>
<dbReference type="EMBL" id="CP017707">
    <property type="protein sequence ID" value="AOZ48716.1"/>
    <property type="molecule type" value="Genomic_DNA"/>
</dbReference>
<dbReference type="PROSITE" id="PS50110">
    <property type="entry name" value="RESPONSE_REGULATORY"/>
    <property type="match status" value="1"/>
</dbReference>
<name>A0A1D9LBR0_9NEIS</name>
<feature type="domain" description="Histidine kinase" evidence="8">
    <location>
        <begin position="242"/>
        <end position="464"/>
    </location>
</feature>
<dbReference type="PANTHER" id="PTHR45339">
    <property type="entry name" value="HYBRID SIGNAL TRANSDUCTION HISTIDINE KINASE J"/>
    <property type="match status" value="1"/>
</dbReference>
<dbReference type="Proteomes" id="UP000178776">
    <property type="component" value="Chromosome"/>
</dbReference>
<dbReference type="Pfam" id="PF02518">
    <property type="entry name" value="HATPase_c"/>
    <property type="match status" value="1"/>
</dbReference>
<evidence type="ECO:0000256" key="6">
    <source>
        <dbReference type="PROSITE-ProRule" id="PRU00169"/>
    </source>
</evidence>
<dbReference type="AlphaFoldDB" id="A0A1D9LBR0"/>
<dbReference type="RefSeq" id="WP_046166520.1">
    <property type="nucleotide sequence ID" value="NZ_CP017707.1"/>
</dbReference>
<protein>
    <recommendedName>
        <fullName evidence="2">histidine kinase</fullName>
        <ecNumber evidence="2">2.7.13.3</ecNumber>
    </recommendedName>
</protein>
<dbReference type="InterPro" id="IPR004358">
    <property type="entry name" value="Sig_transdc_His_kin-like_C"/>
</dbReference>
<dbReference type="InterPro" id="IPR008207">
    <property type="entry name" value="Sig_transdc_His_kin_Hpt_dom"/>
</dbReference>
<accession>A0A1D9LBR0</accession>
<dbReference type="CDD" id="cd00082">
    <property type="entry name" value="HisKA"/>
    <property type="match status" value="1"/>
</dbReference>
<keyword evidence="7" id="KW-1133">Transmembrane helix</keyword>
<evidence type="ECO:0000256" key="4">
    <source>
        <dbReference type="ARBA" id="ARBA00023012"/>
    </source>
</evidence>
<dbReference type="SMART" id="SM00387">
    <property type="entry name" value="HATPase_c"/>
    <property type="match status" value="1"/>
</dbReference>
<evidence type="ECO:0000256" key="5">
    <source>
        <dbReference type="PROSITE-ProRule" id="PRU00110"/>
    </source>
</evidence>
<dbReference type="CDD" id="cd17546">
    <property type="entry name" value="REC_hyHK_CKI1_RcsC-like"/>
    <property type="match status" value="1"/>
</dbReference>
<dbReference type="SMART" id="SM00388">
    <property type="entry name" value="HisKA"/>
    <property type="match status" value="1"/>
</dbReference>
<evidence type="ECO:0000256" key="7">
    <source>
        <dbReference type="SAM" id="Phobius"/>
    </source>
</evidence>
<dbReference type="KEGG" id="cvc:BKX93_01030"/>
<reference evidence="11 12" key="1">
    <citation type="submission" date="2016-10" db="EMBL/GenBank/DDBJ databases">
        <title>Chromobacterium muskegensis sp. nov., an insecticidal bacterium isolated from Sphagnum bogs.</title>
        <authorList>
            <person name="Sparks M.E."/>
            <person name="Blackburn M.B."/>
            <person name="Gundersen-Rindal D.E."/>
            <person name="Mitchell A."/>
            <person name="Farrar R."/>
            <person name="Kuhar D."/>
        </authorList>
    </citation>
    <scope>NUCLEOTIDE SEQUENCE [LARGE SCALE GENOMIC DNA]</scope>
    <source>
        <strain evidence="11 12">21-1</strain>
    </source>
</reference>
<dbReference type="InterPro" id="IPR005467">
    <property type="entry name" value="His_kinase_dom"/>
</dbReference>
<evidence type="ECO:0000259" key="9">
    <source>
        <dbReference type="PROSITE" id="PS50110"/>
    </source>
</evidence>
<dbReference type="InterPro" id="IPR003661">
    <property type="entry name" value="HisK_dim/P_dom"/>
</dbReference>
<keyword evidence="4" id="KW-0902">Two-component regulatory system</keyword>
<dbReference type="PRINTS" id="PR00344">
    <property type="entry name" value="BCTRLSENSOR"/>
</dbReference>
<dbReference type="STRING" id="1108595.BKX93_01030"/>
<dbReference type="InterPro" id="IPR003594">
    <property type="entry name" value="HATPase_dom"/>
</dbReference>
<gene>
    <name evidence="11" type="ORF">BKX93_01030</name>
</gene>
<dbReference type="Gene3D" id="3.30.565.10">
    <property type="entry name" value="Histidine kinase-like ATPase, C-terminal domain"/>
    <property type="match status" value="1"/>
</dbReference>
<dbReference type="SMART" id="SM00448">
    <property type="entry name" value="REC"/>
    <property type="match status" value="1"/>
</dbReference>
<dbReference type="InterPro" id="IPR036641">
    <property type="entry name" value="HPT_dom_sf"/>
</dbReference>
<dbReference type="SUPFAM" id="SSF47384">
    <property type="entry name" value="Homodimeric domain of signal transducing histidine kinase"/>
    <property type="match status" value="1"/>
</dbReference>
<dbReference type="GO" id="GO:0005886">
    <property type="term" value="C:plasma membrane"/>
    <property type="evidence" value="ECO:0007669"/>
    <property type="project" value="UniProtKB-SubCell"/>
</dbReference>
<feature type="modified residue" description="Phosphohistidine" evidence="5">
    <location>
        <position position="673"/>
    </location>
</feature>
<proteinExistence type="predicted"/>
<evidence type="ECO:0000259" key="8">
    <source>
        <dbReference type="PROSITE" id="PS50109"/>
    </source>
</evidence>
<dbReference type="GO" id="GO:0000155">
    <property type="term" value="F:phosphorelay sensor kinase activity"/>
    <property type="evidence" value="ECO:0007669"/>
    <property type="project" value="InterPro"/>
</dbReference>
<feature type="modified residue" description="4-aspartylphosphate" evidence="6">
    <location>
        <position position="538"/>
    </location>
</feature>
<dbReference type="FunFam" id="3.30.565.10:FF:000078">
    <property type="entry name" value="Two-component sensor histidine kinase"/>
    <property type="match status" value="1"/>
</dbReference>
<dbReference type="EC" id="2.7.13.3" evidence="2"/>
<dbReference type="InterPro" id="IPR036890">
    <property type="entry name" value="HATPase_C_sf"/>
</dbReference>
<evidence type="ECO:0000313" key="12">
    <source>
        <dbReference type="Proteomes" id="UP000178776"/>
    </source>
</evidence>
<evidence type="ECO:0000259" key="10">
    <source>
        <dbReference type="PROSITE" id="PS50894"/>
    </source>
</evidence>
<dbReference type="Gene3D" id="3.40.50.2300">
    <property type="match status" value="1"/>
</dbReference>
<dbReference type="GO" id="GO:0005524">
    <property type="term" value="F:ATP binding"/>
    <property type="evidence" value="ECO:0007669"/>
    <property type="project" value="UniProtKB-KW"/>
</dbReference>
<feature type="domain" description="Response regulatory" evidence="9">
    <location>
        <begin position="489"/>
        <end position="605"/>
    </location>
</feature>
<dbReference type="CDD" id="cd16922">
    <property type="entry name" value="HATPase_EvgS-ArcB-TorS-like"/>
    <property type="match status" value="1"/>
</dbReference>
<dbReference type="InterPro" id="IPR011006">
    <property type="entry name" value="CheY-like_superfamily"/>
</dbReference>
<evidence type="ECO:0000256" key="1">
    <source>
        <dbReference type="ARBA" id="ARBA00000085"/>
    </source>
</evidence>
<dbReference type="Pfam" id="PF01627">
    <property type="entry name" value="Hpt"/>
    <property type="match status" value="1"/>
</dbReference>
<dbReference type="PROSITE" id="PS50109">
    <property type="entry name" value="HIS_KIN"/>
    <property type="match status" value="1"/>
</dbReference>
<organism evidence="11 12">
    <name type="scientific">Chromobacterium vaccinii</name>
    <dbReference type="NCBI Taxonomy" id="1108595"/>
    <lineage>
        <taxon>Bacteria</taxon>
        <taxon>Pseudomonadati</taxon>
        <taxon>Pseudomonadota</taxon>
        <taxon>Betaproteobacteria</taxon>
        <taxon>Neisseriales</taxon>
        <taxon>Chromobacteriaceae</taxon>
        <taxon>Chromobacterium</taxon>
    </lineage>
</organism>
<evidence type="ECO:0000256" key="2">
    <source>
        <dbReference type="ARBA" id="ARBA00012438"/>
    </source>
</evidence>
<sequence length="734" mass="81379">MTQGKEHSTSWRMLAAIGAALLCVFAGAAYVQHRQSQTLTSAVLYQDDNIIWAYFQLEAENFHLRAALHEAQHDQITSDQLQQRYDIFVSRIGIIRGGQYRRLLQDQPQYLLMQSRLDAFVRQGDAYFSVVPAANDHARLARLEQLSASLSDGLHDLSLQANQVVALQVDNRNRTMQQYITVSNWLMGFEWVLIFGFGFTVIRQLRQLEKRRRTLETLTDRLEEARSQAEAGSLAKSAFLANMSHEIRTPLNGVLGMLALLADTHPSVNQANYIRMAEESARHLLLLLNDVLDASKLESGKLELAPVTCNLAYLLRQVANLMNAQAQAKGLMLNLDMASEIPEWVELDPTRLRQILLNLLSNAVKFTERGGVTVHASAPQGEQPGTAQLLLVVTDTGIGMDQATQAKLFKRFSQGDGSTARQYGGSGLGLEISQNLARLMGGEISVSSVPAQGSCFQLTLPLRVIAAPDIPPEAIESFSSHDTLSRPLRILVVDDNAVNRKYLQALLERLNQQPTLASDGPEALRLAAAHPFDLVLMDLHMPGMDGVKTARGLREEALTPRMPIIALTADAFPETRQQMLEQGLDDFLTKPLSRDQLLAVLQKQFPPAPSAAPQAREEPVLDARTITDFVDLLSDQQYRQLVEQYFASHQESVRQLRLNQRQPDRENLFHLAHGMKGGAVTLGFASLAQRCQELESQSLQSNCAPAPQIAQVIAQFQATRQACVEQGHLDSPAE</sequence>
<dbReference type="PANTHER" id="PTHR45339:SF3">
    <property type="entry name" value="HISTIDINE KINASE"/>
    <property type="match status" value="1"/>
</dbReference>
<dbReference type="InterPro" id="IPR036097">
    <property type="entry name" value="HisK_dim/P_sf"/>
</dbReference>
<feature type="transmembrane region" description="Helical" evidence="7">
    <location>
        <begin position="182"/>
        <end position="202"/>
    </location>
</feature>
<comment type="catalytic activity">
    <reaction evidence="1">
        <text>ATP + protein L-histidine = ADP + protein N-phospho-L-histidine.</text>
        <dbReference type="EC" id="2.7.13.3"/>
    </reaction>
</comment>